<feature type="region of interest" description="Disordered" evidence="1">
    <location>
        <begin position="1"/>
        <end position="69"/>
    </location>
</feature>
<evidence type="ECO:0008006" key="5">
    <source>
        <dbReference type="Google" id="ProtNLM"/>
    </source>
</evidence>
<feature type="transmembrane region" description="Helical" evidence="2">
    <location>
        <begin position="92"/>
        <end position="115"/>
    </location>
</feature>
<feature type="transmembrane region" description="Helical" evidence="2">
    <location>
        <begin position="155"/>
        <end position="175"/>
    </location>
</feature>
<protein>
    <recommendedName>
        <fullName evidence="5">Transmembrane protein</fullName>
    </recommendedName>
</protein>
<dbReference type="AlphaFoldDB" id="A0A1B9CR35"/>
<feature type="transmembrane region" description="Helical" evidence="2">
    <location>
        <begin position="121"/>
        <end position="143"/>
    </location>
</feature>
<evidence type="ECO:0000256" key="1">
    <source>
        <dbReference type="SAM" id="MobiDB-lite"/>
    </source>
</evidence>
<proteinExistence type="predicted"/>
<evidence type="ECO:0000313" key="3">
    <source>
        <dbReference type="EMBL" id="OCB44949.1"/>
    </source>
</evidence>
<keyword evidence="2" id="KW-0472">Membrane</keyword>
<keyword evidence="2" id="KW-0812">Transmembrane</keyword>
<keyword evidence="2" id="KW-1133">Transmembrane helix</keyword>
<name>A0A1B9CR35_MYCMA</name>
<dbReference type="Proteomes" id="UP000092683">
    <property type="component" value="Unassembled WGS sequence"/>
</dbReference>
<dbReference type="OrthoDB" id="4762325at2"/>
<evidence type="ECO:0000256" key="2">
    <source>
        <dbReference type="SAM" id="Phobius"/>
    </source>
</evidence>
<sequence length="190" mass="19942">MADDDTPSSPGTRAWKPDFSDADDDPGTQSWQPDFSDDTGERPAVTDEPPAPEPVAGESAAGAPGADDESAIAPVQPVTVPGRYFYLKWWKLLLVLLGVWAAAAVAGFGLFYWWYHSADQTAALFAVLVYVVACAVGGVLLAMVEGRPVVSALSLAVMSAPFASLAAAAPVLGYYHCARVGHCLVGLIPY</sequence>
<dbReference type="EMBL" id="MBEE01000240">
    <property type="protein sequence ID" value="OCB44949.1"/>
    <property type="molecule type" value="Genomic_DNA"/>
</dbReference>
<comment type="caution">
    <text evidence="3">The sequence shown here is derived from an EMBL/GenBank/DDBJ whole genome shotgun (WGS) entry which is preliminary data.</text>
</comment>
<evidence type="ECO:0000313" key="4">
    <source>
        <dbReference type="Proteomes" id="UP000092683"/>
    </source>
</evidence>
<gene>
    <name evidence="3" type="ORF">A5677_05665</name>
</gene>
<accession>A0A1B9CR35</accession>
<organism evidence="3 4">
    <name type="scientific">Mycobacterium malmoense</name>
    <dbReference type="NCBI Taxonomy" id="1780"/>
    <lineage>
        <taxon>Bacteria</taxon>
        <taxon>Bacillati</taxon>
        <taxon>Actinomycetota</taxon>
        <taxon>Actinomycetes</taxon>
        <taxon>Mycobacteriales</taxon>
        <taxon>Mycobacteriaceae</taxon>
        <taxon>Mycobacterium</taxon>
    </lineage>
</organism>
<dbReference type="RefSeq" id="WP_065442576.1">
    <property type="nucleotide sequence ID" value="NZ_MBEC01000118.1"/>
</dbReference>
<reference evidence="3 4" key="1">
    <citation type="submission" date="2016-06" db="EMBL/GenBank/DDBJ databases">
        <authorList>
            <person name="Kjaerup R.B."/>
            <person name="Dalgaard T.S."/>
            <person name="Juul-Madsen H.R."/>
        </authorList>
    </citation>
    <scope>NUCLEOTIDE SEQUENCE [LARGE SCALE GENOMIC DNA]</scope>
    <source>
        <strain evidence="3 4">E3012</strain>
    </source>
</reference>